<dbReference type="Proteomes" id="UP000248925">
    <property type="component" value="Unassembled WGS sequence"/>
</dbReference>
<organism evidence="3 4">
    <name type="scientific">Rhizobium tubonense</name>
    <dbReference type="NCBI Taxonomy" id="484088"/>
    <lineage>
        <taxon>Bacteria</taxon>
        <taxon>Pseudomonadati</taxon>
        <taxon>Pseudomonadota</taxon>
        <taxon>Alphaproteobacteria</taxon>
        <taxon>Hyphomicrobiales</taxon>
        <taxon>Rhizobiaceae</taxon>
        <taxon>Rhizobium/Agrobacterium group</taxon>
        <taxon>Rhizobium</taxon>
    </lineage>
</organism>
<evidence type="ECO:0000313" key="4">
    <source>
        <dbReference type="Proteomes" id="UP000248925"/>
    </source>
</evidence>
<gene>
    <name evidence="3" type="ORF">CPY51_20490</name>
</gene>
<proteinExistence type="predicted"/>
<evidence type="ECO:0000256" key="1">
    <source>
        <dbReference type="SAM" id="MobiDB-lite"/>
    </source>
</evidence>
<keyword evidence="4" id="KW-1185">Reference proteome</keyword>
<sequence length="104" mass="11932">MTDRTGILPNDKAKSPGKTKTFGLDHRNGRLVFGSVRIPLPKSRVARVSTGIVLLFGGFLGFLPILGFWMFPLGLLVLSQDVPIVRRWRRRFGVWWARRRRKSE</sequence>
<evidence type="ECO:0000256" key="2">
    <source>
        <dbReference type="SAM" id="Phobius"/>
    </source>
</evidence>
<keyword evidence="2" id="KW-0812">Transmembrane</keyword>
<dbReference type="EMBL" id="PCDP01000040">
    <property type="protein sequence ID" value="PZM11163.1"/>
    <property type="molecule type" value="Genomic_DNA"/>
</dbReference>
<comment type="caution">
    <text evidence="3">The sequence shown here is derived from an EMBL/GenBank/DDBJ whole genome shotgun (WGS) entry which is preliminary data.</text>
</comment>
<evidence type="ECO:0000313" key="3">
    <source>
        <dbReference type="EMBL" id="PZM11163.1"/>
    </source>
</evidence>
<keyword evidence="2" id="KW-1133">Transmembrane helix</keyword>
<accession>A0A2W4EHP5</accession>
<dbReference type="AlphaFoldDB" id="A0A2W4EHP5"/>
<name>A0A2W4EHP5_9HYPH</name>
<reference evidence="3 4" key="1">
    <citation type="journal article" date="2018" name="Sci. Rep.">
        <title>Rhizobium tumorigenes sp. nov., a novel plant tumorigenic bacterium isolated from cane gall tumors on thornless blackberry.</title>
        <authorList>
            <person name="Kuzmanovi N."/>
            <person name="Smalla K."/>
            <person name="Gronow S."/>
            <person name="PuBawska J."/>
        </authorList>
    </citation>
    <scope>NUCLEOTIDE SEQUENCE [LARGE SCALE GENOMIC DNA]</scope>
    <source>
        <strain evidence="3 4">CCBAU 85046</strain>
    </source>
</reference>
<feature type="transmembrane region" description="Helical" evidence="2">
    <location>
        <begin position="52"/>
        <end position="78"/>
    </location>
</feature>
<dbReference type="OrthoDB" id="5959103at2"/>
<keyword evidence="2" id="KW-0472">Membrane</keyword>
<protein>
    <submittedName>
        <fullName evidence="3">Uncharacterized protein</fullName>
    </submittedName>
</protein>
<feature type="region of interest" description="Disordered" evidence="1">
    <location>
        <begin position="1"/>
        <end position="20"/>
    </location>
</feature>
<dbReference type="RefSeq" id="WP_111162100.1">
    <property type="nucleotide sequence ID" value="NZ_PCDP01000040.1"/>
</dbReference>